<comment type="cofactor">
    <cofactor evidence="2">
        <name>Mg(2+)</name>
        <dbReference type="ChEBI" id="CHEBI:18420"/>
    </cofactor>
</comment>
<dbReference type="STRING" id="1686286.GCA_900092335_00568"/>
<evidence type="ECO:0000256" key="7">
    <source>
        <dbReference type="ARBA" id="ARBA00023211"/>
    </source>
</evidence>
<keyword evidence="4" id="KW-0479">Metal-binding</keyword>
<protein>
    <submittedName>
        <fullName evidence="10">CoA pyrophosphatase</fullName>
    </submittedName>
</protein>
<dbReference type="AlphaFoldDB" id="A0A540R984"/>
<evidence type="ECO:0000256" key="4">
    <source>
        <dbReference type="ARBA" id="ARBA00022723"/>
    </source>
</evidence>
<dbReference type="InterPro" id="IPR000086">
    <property type="entry name" value="NUDIX_hydrolase_dom"/>
</dbReference>
<sequence>MSNDAAWLRPAMGLSTPQIDEVLGNRLFVKDAPKVLKPAAVLMLFSGTSLDDGEVVLTHRSPSMRSHSGQIAFPGGRLEEGETPVDAALREAWEETGLEADTTTVVEELDPVTIRVSGHPVSPVLAHWHAPMHLWPASPAETDDVFTASLRELLDPENRLTIGWGDWTGPAFWANGYLIWGFTGGLLSSLFAHAGWEEDWDRENRHDLRSVLRSSRNREKM</sequence>
<evidence type="ECO:0000313" key="11">
    <source>
        <dbReference type="Proteomes" id="UP000318080"/>
    </source>
</evidence>
<keyword evidence="5 8" id="KW-0378">Hydrolase</keyword>
<dbReference type="PANTHER" id="PTHR12992:SF11">
    <property type="entry name" value="MITOCHONDRIAL COENZYME A DIPHOSPHATASE NUDT8"/>
    <property type="match status" value="1"/>
</dbReference>
<keyword evidence="6" id="KW-0460">Magnesium</keyword>
<dbReference type="Proteomes" id="UP000318080">
    <property type="component" value="Unassembled WGS sequence"/>
</dbReference>
<dbReference type="CDD" id="cd03426">
    <property type="entry name" value="NUDIX_CoAse_Nudt7"/>
    <property type="match status" value="1"/>
</dbReference>
<gene>
    <name evidence="10" type="ORF">EJK80_01480</name>
</gene>
<evidence type="ECO:0000256" key="8">
    <source>
        <dbReference type="RuleBase" id="RU003476"/>
    </source>
</evidence>
<dbReference type="PRINTS" id="PR00502">
    <property type="entry name" value="NUDIXFAMILY"/>
</dbReference>
<name>A0A540R984_9CORY</name>
<dbReference type="SUPFAM" id="SSF55811">
    <property type="entry name" value="Nudix"/>
    <property type="match status" value="1"/>
</dbReference>
<organism evidence="10 11">
    <name type="scientific">Corynebacterium phoceense</name>
    <dbReference type="NCBI Taxonomy" id="1686286"/>
    <lineage>
        <taxon>Bacteria</taxon>
        <taxon>Bacillati</taxon>
        <taxon>Actinomycetota</taxon>
        <taxon>Actinomycetes</taxon>
        <taxon>Mycobacteriales</taxon>
        <taxon>Corynebacteriaceae</taxon>
        <taxon>Corynebacterium</taxon>
    </lineage>
</organism>
<dbReference type="GO" id="GO:0010945">
    <property type="term" value="F:coenzyme A diphosphatase activity"/>
    <property type="evidence" value="ECO:0007669"/>
    <property type="project" value="InterPro"/>
</dbReference>
<feature type="domain" description="Nudix hydrolase" evidence="9">
    <location>
        <begin position="35"/>
        <end position="192"/>
    </location>
</feature>
<keyword evidence="7" id="KW-0464">Manganese</keyword>
<dbReference type="InterPro" id="IPR015797">
    <property type="entry name" value="NUDIX_hydrolase-like_dom_sf"/>
</dbReference>
<comment type="caution">
    <text evidence="10">The sequence shown here is derived from an EMBL/GenBank/DDBJ whole genome shotgun (WGS) entry which is preliminary data.</text>
</comment>
<dbReference type="GO" id="GO:0046872">
    <property type="term" value="F:metal ion binding"/>
    <property type="evidence" value="ECO:0007669"/>
    <property type="project" value="UniProtKB-KW"/>
</dbReference>
<evidence type="ECO:0000313" key="10">
    <source>
        <dbReference type="EMBL" id="TQE44286.1"/>
    </source>
</evidence>
<dbReference type="InterPro" id="IPR020084">
    <property type="entry name" value="NUDIX_hydrolase_CS"/>
</dbReference>
<proteinExistence type="inferred from homology"/>
<evidence type="ECO:0000259" key="9">
    <source>
        <dbReference type="PROSITE" id="PS51462"/>
    </source>
</evidence>
<dbReference type="Pfam" id="PF00293">
    <property type="entry name" value="NUDIX"/>
    <property type="match status" value="1"/>
</dbReference>
<dbReference type="Gene3D" id="3.90.79.10">
    <property type="entry name" value="Nucleoside Triphosphate Pyrophosphohydrolase"/>
    <property type="match status" value="1"/>
</dbReference>
<dbReference type="PROSITE" id="PS51462">
    <property type="entry name" value="NUDIX"/>
    <property type="match status" value="1"/>
</dbReference>
<keyword evidence="11" id="KW-1185">Reference proteome</keyword>
<comment type="cofactor">
    <cofactor evidence="1">
        <name>Mn(2+)</name>
        <dbReference type="ChEBI" id="CHEBI:29035"/>
    </cofactor>
</comment>
<evidence type="ECO:0000256" key="3">
    <source>
        <dbReference type="ARBA" id="ARBA00005582"/>
    </source>
</evidence>
<dbReference type="InterPro" id="IPR045121">
    <property type="entry name" value="CoAse"/>
</dbReference>
<accession>A0A540R984</accession>
<dbReference type="RefSeq" id="WP_066489377.1">
    <property type="nucleotide sequence ID" value="NZ_DYVA01000021.1"/>
</dbReference>
<dbReference type="PROSITE" id="PS00893">
    <property type="entry name" value="NUDIX_BOX"/>
    <property type="match status" value="1"/>
</dbReference>
<dbReference type="InterPro" id="IPR020476">
    <property type="entry name" value="Nudix_hydrolase"/>
</dbReference>
<evidence type="ECO:0000256" key="2">
    <source>
        <dbReference type="ARBA" id="ARBA00001946"/>
    </source>
</evidence>
<dbReference type="EMBL" id="VHIR01000002">
    <property type="protein sequence ID" value="TQE44286.1"/>
    <property type="molecule type" value="Genomic_DNA"/>
</dbReference>
<evidence type="ECO:0000256" key="1">
    <source>
        <dbReference type="ARBA" id="ARBA00001936"/>
    </source>
</evidence>
<comment type="similarity">
    <text evidence="3 8">Belongs to the Nudix hydrolase family.</text>
</comment>
<evidence type="ECO:0000256" key="6">
    <source>
        <dbReference type="ARBA" id="ARBA00022842"/>
    </source>
</evidence>
<evidence type="ECO:0000256" key="5">
    <source>
        <dbReference type="ARBA" id="ARBA00022801"/>
    </source>
</evidence>
<dbReference type="GeneID" id="79851902"/>
<reference evidence="10 11" key="1">
    <citation type="submission" date="2019-06" db="EMBL/GenBank/DDBJ databases">
        <title>Draft genome of C. phoceense Strain 272.</title>
        <authorList>
            <person name="Pacheco L.G.C."/>
            <person name="Barberis C.M."/>
            <person name="Almuzara M.N."/>
            <person name="Traglia G.M."/>
            <person name="Santos C.S."/>
            <person name="Rocha D.J.P.G."/>
            <person name="Aguiar E.R.G.R."/>
            <person name="Vay C.A."/>
        </authorList>
    </citation>
    <scope>NUCLEOTIDE SEQUENCE [LARGE SCALE GENOMIC DNA]</scope>
    <source>
        <strain evidence="10 11">272</strain>
    </source>
</reference>
<dbReference type="PANTHER" id="PTHR12992">
    <property type="entry name" value="NUDIX HYDROLASE"/>
    <property type="match status" value="1"/>
</dbReference>